<dbReference type="PIRSF" id="PIRSF002465">
    <property type="entry name" value="Phsphlp_syn_PlsX"/>
    <property type="match status" value="1"/>
</dbReference>
<reference evidence="11 12" key="1">
    <citation type="submission" date="2016-12" db="EMBL/GenBank/DDBJ databases">
        <authorList>
            <person name="Song W.-J."/>
            <person name="Kurnit D.M."/>
        </authorList>
    </citation>
    <scope>NUCLEOTIDE SEQUENCE [LARGE SCALE GENOMIC DNA]</scope>
    <source>
        <strain evidence="11 12">DSM 11393</strain>
    </source>
</reference>
<evidence type="ECO:0000256" key="10">
    <source>
        <dbReference type="HAMAP-Rule" id="MF_00019"/>
    </source>
</evidence>
<dbReference type="InterPro" id="IPR012281">
    <property type="entry name" value="Phospholipid_synth_PlsX-like"/>
</dbReference>
<sequence length="347" mass="37131">MGIKKPVIAVDIMGGDFGPPVVLPGALAAARSSNIDLLLVGRKEAIELELKQHDCSGVNFEIVHAAEVALMNEQPSDILRRKKDASIQICCRLVKEAKADGFVSAGHSGASVACGMFIIGRVPGVERPALATIIPTEKNPAILLDVGANVDCKAHHLFQFGLMAHPFAQDLLDISSPRIGLLSIGEEEGKGNNLVKESYDLFKLAKNINFVGNVEGRDLFTGDVDVIVSDGFVGNVALKLSEGLAGSLARVLKREIFSSTVTKLGAWLSKSAFKRFSRIVDYAEYGGAPLLGLQNIAIVCHGKSNIKAITNATIMAANYVRKGTNQRLTEAISANEELSRYSKAIKH</sequence>
<evidence type="ECO:0000256" key="9">
    <source>
        <dbReference type="ARBA" id="ARBA00046608"/>
    </source>
</evidence>
<keyword evidence="11" id="KW-0012">Acyltransferase</keyword>
<evidence type="ECO:0000256" key="6">
    <source>
        <dbReference type="ARBA" id="ARBA00023209"/>
    </source>
</evidence>
<dbReference type="GO" id="GO:0005737">
    <property type="term" value="C:cytoplasm"/>
    <property type="evidence" value="ECO:0007669"/>
    <property type="project" value="UniProtKB-SubCell"/>
</dbReference>
<dbReference type="PANTHER" id="PTHR30100:SF1">
    <property type="entry name" value="PHOSPHATE ACYLTRANSFERASE"/>
    <property type="match status" value="1"/>
</dbReference>
<comment type="catalytic activity">
    <reaction evidence="1 10">
        <text>a fatty acyl-[ACP] + phosphate = an acyl phosphate + holo-[ACP]</text>
        <dbReference type="Rhea" id="RHEA:42292"/>
        <dbReference type="Rhea" id="RHEA-COMP:9685"/>
        <dbReference type="Rhea" id="RHEA-COMP:14125"/>
        <dbReference type="ChEBI" id="CHEBI:43474"/>
        <dbReference type="ChEBI" id="CHEBI:59918"/>
        <dbReference type="ChEBI" id="CHEBI:64479"/>
        <dbReference type="ChEBI" id="CHEBI:138651"/>
        <dbReference type="EC" id="2.3.1.274"/>
    </reaction>
</comment>
<evidence type="ECO:0000256" key="5">
    <source>
        <dbReference type="ARBA" id="ARBA00023098"/>
    </source>
</evidence>
<dbReference type="SUPFAM" id="SSF53659">
    <property type="entry name" value="Isocitrate/Isopropylmalate dehydrogenase-like"/>
    <property type="match status" value="1"/>
</dbReference>
<comment type="subunit">
    <text evidence="9 10">Homodimer. Probably interacts with PlsY.</text>
</comment>
<comment type="function">
    <text evidence="10">Catalyzes the reversible formation of acyl-phosphate (acyl-PO(4)) from acyl-[acyl-carrier-protein] (acyl-ACP). This enzyme utilizes acyl-ACP as fatty acyl donor, but not acyl-CoA.</text>
</comment>
<evidence type="ECO:0000256" key="2">
    <source>
        <dbReference type="ARBA" id="ARBA00022490"/>
    </source>
</evidence>
<keyword evidence="6 10" id="KW-0594">Phospholipid biosynthesis</keyword>
<dbReference type="Gene3D" id="3.40.718.10">
    <property type="entry name" value="Isopropylmalate Dehydrogenase"/>
    <property type="match status" value="1"/>
</dbReference>
<dbReference type="STRING" id="1121455.SAMN02745728_00775"/>
<comment type="subcellular location">
    <subcellularLocation>
        <location evidence="10">Cytoplasm</location>
    </subcellularLocation>
    <text evidence="10">Associated with the membrane possibly through PlsY.</text>
</comment>
<dbReference type="EMBL" id="FRDI01000003">
    <property type="protein sequence ID" value="SHN56310.1"/>
    <property type="molecule type" value="Genomic_DNA"/>
</dbReference>
<dbReference type="GO" id="GO:0008654">
    <property type="term" value="P:phospholipid biosynthetic process"/>
    <property type="evidence" value="ECO:0007669"/>
    <property type="project" value="UniProtKB-KW"/>
</dbReference>
<dbReference type="UniPathway" id="UPA00085"/>
<dbReference type="Proteomes" id="UP000186469">
    <property type="component" value="Unassembled WGS sequence"/>
</dbReference>
<dbReference type="OrthoDB" id="9806408at2"/>
<dbReference type="Pfam" id="PF02504">
    <property type="entry name" value="FA_synthesis"/>
    <property type="match status" value="1"/>
</dbReference>
<keyword evidence="2 10" id="KW-0963">Cytoplasm</keyword>
<protein>
    <recommendedName>
        <fullName evidence="8 10">Phosphate acyltransferase</fullName>
        <ecNumber evidence="8 10">2.3.1.274</ecNumber>
    </recommendedName>
    <alternativeName>
        <fullName evidence="10">Acyl-ACP phosphotransacylase</fullName>
    </alternativeName>
    <alternativeName>
        <fullName evidence="10">Acyl-[acyl-carrier-protein]--phosphate acyltransferase</fullName>
    </alternativeName>
    <alternativeName>
        <fullName evidence="10">Phosphate-acyl-ACP acyltransferase</fullName>
    </alternativeName>
</protein>
<dbReference type="InterPro" id="IPR003664">
    <property type="entry name" value="FA_synthesis"/>
</dbReference>
<keyword evidence="7 10" id="KW-1208">Phospholipid metabolism</keyword>
<dbReference type="AlphaFoldDB" id="A0A1M7SCT9"/>
<name>A0A1M7SCT9_9BACT</name>
<evidence type="ECO:0000313" key="12">
    <source>
        <dbReference type="Proteomes" id="UP000186469"/>
    </source>
</evidence>
<evidence type="ECO:0000256" key="1">
    <source>
        <dbReference type="ARBA" id="ARBA00001232"/>
    </source>
</evidence>
<evidence type="ECO:0000256" key="7">
    <source>
        <dbReference type="ARBA" id="ARBA00023264"/>
    </source>
</evidence>
<dbReference type="PANTHER" id="PTHR30100">
    <property type="entry name" value="FATTY ACID/PHOSPHOLIPID SYNTHESIS PROTEIN PLSX"/>
    <property type="match status" value="1"/>
</dbReference>
<dbReference type="GO" id="GO:0043811">
    <property type="term" value="F:phosphate:acyl-[acyl carrier protein] acyltransferase activity"/>
    <property type="evidence" value="ECO:0007669"/>
    <property type="project" value="UniProtKB-UniRule"/>
</dbReference>
<comment type="pathway">
    <text evidence="10">Lipid metabolism; phospholipid metabolism.</text>
</comment>
<keyword evidence="5 10" id="KW-0443">Lipid metabolism</keyword>
<accession>A0A1M7SCT9</accession>
<evidence type="ECO:0000256" key="4">
    <source>
        <dbReference type="ARBA" id="ARBA00022679"/>
    </source>
</evidence>
<dbReference type="GO" id="GO:0006633">
    <property type="term" value="P:fatty acid biosynthetic process"/>
    <property type="evidence" value="ECO:0007669"/>
    <property type="project" value="UniProtKB-UniRule"/>
</dbReference>
<keyword evidence="4 10" id="KW-0808">Transferase</keyword>
<dbReference type="HAMAP" id="MF_00019">
    <property type="entry name" value="PlsX"/>
    <property type="match status" value="1"/>
</dbReference>
<keyword evidence="12" id="KW-1185">Reference proteome</keyword>
<evidence type="ECO:0000256" key="8">
    <source>
        <dbReference type="ARBA" id="ARBA00024069"/>
    </source>
</evidence>
<comment type="similarity">
    <text evidence="10">Belongs to the PlsX family.</text>
</comment>
<evidence type="ECO:0000256" key="3">
    <source>
        <dbReference type="ARBA" id="ARBA00022516"/>
    </source>
</evidence>
<dbReference type="NCBIfam" id="TIGR00182">
    <property type="entry name" value="plsX"/>
    <property type="match status" value="1"/>
</dbReference>
<evidence type="ECO:0000313" key="11">
    <source>
        <dbReference type="EMBL" id="SHN56310.1"/>
    </source>
</evidence>
<proteinExistence type="inferred from homology"/>
<organism evidence="11 12">
    <name type="scientific">Desulfovibrio litoralis DSM 11393</name>
    <dbReference type="NCBI Taxonomy" id="1121455"/>
    <lineage>
        <taxon>Bacteria</taxon>
        <taxon>Pseudomonadati</taxon>
        <taxon>Thermodesulfobacteriota</taxon>
        <taxon>Desulfovibrionia</taxon>
        <taxon>Desulfovibrionales</taxon>
        <taxon>Desulfovibrionaceae</taxon>
        <taxon>Desulfovibrio</taxon>
    </lineage>
</organism>
<keyword evidence="3 10" id="KW-0444">Lipid biosynthesis</keyword>
<gene>
    <name evidence="10" type="primary">plsX</name>
    <name evidence="11" type="ORF">SAMN02745728_00775</name>
</gene>
<dbReference type="EC" id="2.3.1.274" evidence="8 10"/>